<sequence>MMAELKLSQRLTLEGEWLALKKALLPLPVLFHFHVFGGNDASIFLVVLTTGTGAEGMMTSLYTTWLCGGRV</sequence>
<evidence type="ECO:0000313" key="1">
    <source>
        <dbReference type="EMBL" id="PKA60032.1"/>
    </source>
</evidence>
<gene>
    <name evidence="1" type="ORF">AXF42_Ash009716</name>
</gene>
<proteinExistence type="predicted"/>
<protein>
    <submittedName>
        <fullName evidence="1">Uncharacterized protein</fullName>
    </submittedName>
</protein>
<dbReference type="Proteomes" id="UP000236161">
    <property type="component" value="Unassembled WGS sequence"/>
</dbReference>
<accession>A0A2I0AWW3</accession>
<reference evidence="1 2" key="1">
    <citation type="journal article" date="2017" name="Nature">
        <title>The Apostasia genome and the evolution of orchids.</title>
        <authorList>
            <person name="Zhang G.Q."/>
            <person name="Liu K.W."/>
            <person name="Li Z."/>
            <person name="Lohaus R."/>
            <person name="Hsiao Y.Y."/>
            <person name="Niu S.C."/>
            <person name="Wang J.Y."/>
            <person name="Lin Y.C."/>
            <person name="Xu Q."/>
            <person name="Chen L.J."/>
            <person name="Yoshida K."/>
            <person name="Fujiwara S."/>
            <person name="Wang Z.W."/>
            <person name="Zhang Y.Q."/>
            <person name="Mitsuda N."/>
            <person name="Wang M."/>
            <person name="Liu G.H."/>
            <person name="Pecoraro L."/>
            <person name="Huang H.X."/>
            <person name="Xiao X.J."/>
            <person name="Lin M."/>
            <person name="Wu X.Y."/>
            <person name="Wu W.L."/>
            <person name="Chen Y.Y."/>
            <person name="Chang S.B."/>
            <person name="Sakamoto S."/>
            <person name="Ohme-Takagi M."/>
            <person name="Yagi M."/>
            <person name="Zeng S.J."/>
            <person name="Shen C.Y."/>
            <person name="Yeh C.M."/>
            <person name="Luo Y.B."/>
            <person name="Tsai W.C."/>
            <person name="Van de Peer Y."/>
            <person name="Liu Z.J."/>
        </authorList>
    </citation>
    <scope>NUCLEOTIDE SEQUENCE [LARGE SCALE GENOMIC DNA]</scope>
    <source>
        <strain evidence="2">cv. Shenzhen</strain>
        <tissue evidence="1">Stem</tissue>
    </source>
</reference>
<name>A0A2I0AWW3_9ASPA</name>
<evidence type="ECO:0000313" key="2">
    <source>
        <dbReference type="Proteomes" id="UP000236161"/>
    </source>
</evidence>
<dbReference type="EMBL" id="KZ451942">
    <property type="protein sequence ID" value="PKA60032.1"/>
    <property type="molecule type" value="Genomic_DNA"/>
</dbReference>
<dbReference type="AlphaFoldDB" id="A0A2I0AWW3"/>
<organism evidence="1 2">
    <name type="scientific">Apostasia shenzhenica</name>
    <dbReference type="NCBI Taxonomy" id="1088818"/>
    <lineage>
        <taxon>Eukaryota</taxon>
        <taxon>Viridiplantae</taxon>
        <taxon>Streptophyta</taxon>
        <taxon>Embryophyta</taxon>
        <taxon>Tracheophyta</taxon>
        <taxon>Spermatophyta</taxon>
        <taxon>Magnoliopsida</taxon>
        <taxon>Liliopsida</taxon>
        <taxon>Asparagales</taxon>
        <taxon>Orchidaceae</taxon>
        <taxon>Apostasioideae</taxon>
        <taxon>Apostasia</taxon>
    </lineage>
</organism>
<keyword evidence="2" id="KW-1185">Reference proteome</keyword>